<dbReference type="OrthoDB" id="9950073at2759"/>
<proteinExistence type="predicted"/>
<dbReference type="KEGG" id="xla:121398161"/>
<dbReference type="RefSeq" id="XP_041432851.1">
    <property type="nucleotide sequence ID" value="XM_041576917.1"/>
</dbReference>
<keyword evidence="1" id="KW-1185">Reference proteome</keyword>
<sequence>MSVVTVSGSEDPMRTKLTQYRPGSLLALANTHGFQRVSLQLFGFYGHGKSSLINLCVSSVQTKQYEDLAGLGYSDGTVIRERREYQLINNLFIYDNRGFNSMDPEEISEASAQLRGLRLVDEEVKWDRTIEEKMELLLQKNNSPRVELMVPVLVFRGAKELTAEQSEKMKVFVLRCFDITGMFPLVVLMESGEIQEKISKSFHLLGVRYVIALQKFKVQEPELDAETESEILRFLNLCTNEADRGMKKLQRVGKEEECRRHIREQMMVELELEREKVRKRTKVEIQSTQQVSLPMSSGLYD</sequence>
<name>A0A8J1LUY8_XENLA</name>
<dbReference type="Proteomes" id="UP000186698">
    <property type="component" value="Chromosome 9_10L"/>
</dbReference>
<evidence type="ECO:0000313" key="2">
    <source>
        <dbReference type="RefSeq" id="XP_041432851.1"/>
    </source>
</evidence>
<protein>
    <submittedName>
        <fullName evidence="2">Uncharacterized protein LOC121398161 isoform X1</fullName>
    </submittedName>
</protein>
<dbReference type="AlphaFoldDB" id="A0A8J1LUY8"/>
<evidence type="ECO:0000313" key="1">
    <source>
        <dbReference type="Proteomes" id="UP000186698"/>
    </source>
</evidence>
<dbReference type="GeneID" id="121398161"/>
<accession>A0A8J1LUY8</accession>
<organism evidence="1 2">
    <name type="scientific">Xenopus laevis</name>
    <name type="common">African clawed frog</name>
    <dbReference type="NCBI Taxonomy" id="8355"/>
    <lineage>
        <taxon>Eukaryota</taxon>
        <taxon>Metazoa</taxon>
        <taxon>Chordata</taxon>
        <taxon>Craniata</taxon>
        <taxon>Vertebrata</taxon>
        <taxon>Euteleostomi</taxon>
        <taxon>Amphibia</taxon>
        <taxon>Batrachia</taxon>
        <taxon>Anura</taxon>
        <taxon>Pipoidea</taxon>
        <taxon>Pipidae</taxon>
        <taxon>Xenopodinae</taxon>
        <taxon>Xenopus</taxon>
        <taxon>Xenopus</taxon>
    </lineage>
</organism>
<reference evidence="2" key="1">
    <citation type="submission" date="2025-08" db="UniProtKB">
        <authorList>
            <consortium name="RefSeq"/>
        </authorList>
    </citation>
    <scope>IDENTIFICATION</scope>
    <source>
        <strain evidence="2">J_2021</strain>
        <tissue evidence="2">Erythrocytes</tissue>
    </source>
</reference>
<gene>
    <name evidence="2" type="primary">LOC121398161</name>
</gene>